<reference evidence="3 4" key="1">
    <citation type="submission" date="2014-03" db="EMBL/GenBank/DDBJ databases">
        <title>Draft genome of the hookworm Oesophagostomum dentatum.</title>
        <authorList>
            <person name="Mitreva M."/>
        </authorList>
    </citation>
    <scope>NUCLEOTIDE SEQUENCE [LARGE SCALE GENOMIC DNA]</scope>
    <source>
        <strain evidence="3 4">OD-Hann</strain>
    </source>
</reference>
<evidence type="ECO:0000313" key="3">
    <source>
        <dbReference type="EMBL" id="KHJ95849.1"/>
    </source>
</evidence>
<feature type="domain" description="CC" evidence="2">
    <location>
        <begin position="76"/>
        <end position="96"/>
    </location>
</feature>
<sequence length="98" mass="11201">MTFLAVTFIVVVSFITSANTRRHWNRSPPPPSPYGYPSYQYYQQPYIVPYQQSYWPDWQYYGNPYLTTGQTQQCIGQCVNGICPSGYTCIGNQCCSSA</sequence>
<evidence type="ECO:0000313" key="4">
    <source>
        <dbReference type="Proteomes" id="UP000053660"/>
    </source>
</evidence>
<dbReference type="AlphaFoldDB" id="A0A0B1TEZ6"/>
<protein>
    <recommendedName>
        <fullName evidence="2">CC domain-containing protein</fullName>
    </recommendedName>
</protein>
<dbReference type="Proteomes" id="UP000053660">
    <property type="component" value="Unassembled WGS sequence"/>
</dbReference>
<evidence type="ECO:0000256" key="1">
    <source>
        <dbReference type="SAM" id="SignalP"/>
    </source>
</evidence>
<dbReference type="InterPro" id="IPR007026">
    <property type="entry name" value="CC_domain"/>
</dbReference>
<dbReference type="EMBL" id="KN549828">
    <property type="protein sequence ID" value="KHJ95849.1"/>
    <property type="molecule type" value="Genomic_DNA"/>
</dbReference>
<accession>A0A0B1TEZ6</accession>
<evidence type="ECO:0000259" key="2">
    <source>
        <dbReference type="Pfam" id="PF04942"/>
    </source>
</evidence>
<gene>
    <name evidence="3" type="ORF">OESDEN_04199</name>
</gene>
<organism evidence="3 4">
    <name type="scientific">Oesophagostomum dentatum</name>
    <name type="common">Nodular worm</name>
    <dbReference type="NCBI Taxonomy" id="61180"/>
    <lineage>
        <taxon>Eukaryota</taxon>
        <taxon>Metazoa</taxon>
        <taxon>Ecdysozoa</taxon>
        <taxon>Nematoda</taxon>
        <taxon>Chromadorea</taxon>
        <taxon>Rhabditida</taxon>
        <taxon>Rhabditina</taxon>
        <taxon>Rhabditomorpha</taxon>
        <taxon>Strongyloidea</taxon>
        <taxon>Strongylidae</taxon>
        <taxon>Oesophagostomum</taxon>
    </lineage>
</organism>
<keyword evidence="1" id="KW-0732">Signal</keyword>
<feature type="signal peptide" evidence="1">
    <location>
        <begin position="1"/>
        <end position="20"/>
    </location>
</feature>
<proteinExistence type="predicted"/>
<name>A0A0B1TEZ6_OESDE</name>
<keyword evidence="4" id="KW-1185">Reference proteome</keyword>
<dbReference type="Pfam" id="PF04942">
    <property type="entry name" value="CC"/>
    <property type="match status" value="1"/>
</dbReference>
<feature type="chain" id="PRO_5002065903" description="CC domain-containing protein" evidence="1">
    <location>
        <begin position="21"/>
        <end position="98"/>
    </location>
</feature>